<keyword evidence="7" id="KW-0003">3Fe-4S</keyword>
<evidence type="ECO:0000256" key="4">
    <source>
        <dbReference type="ARBA" id="ARBA00022982"/>
    </source>
</evidence>
<keyword evidence="10" id="KW-1185">Reference proteome</keyword>
<evidence type="ECO:0000256" key="2">
    <source>
        <dbReference type="ARBA" id="ARBA00022448"/>
    </source>
</evidence>
<dbReference type="RefSeq" id="WP_345651919.1">
    <property type="nucleotide sequence ID" value="NZ_BAABEP010000046.1"/>
</dbReference>
<dbReference type="InterPro" id="IPR051269">
    <property type="entry name" value="Fe-S_cluster_ET"/>
</dbReference>
<dbReference type="Proteomes" id="UP001499884">
    <property type="component" value="Unassembled WGS sequence"/>
</dbReference>
<dbReference type="InterPro" id="IPR001080">
    <property type="entry name" value="3Fe4S_ferredoxin"/>
</dbReference>
<comment type="caution">
    <text evidence="9">The sequence shown here is derived from an EMBL/GenBank/DDBJ whole genome shotgun (WGS) entry which is preliminary data.</text>
</comment>
<proteinExistence type="predicted"/>
<evidence type="ECO:0000313" key="10">
    <source>
        <dbReference type="Proteomes" id="UP001499884"/>
    </source>
</evidence>
<name>A0ABP7FX05_9ACTN</name>
<evidence type="ECO:0000256" key="8">
    <source>
        <dbReference type="RuleBase" id="RU368020"/>
    </source>
</evidence>
<protein>
    <recommendedName>
        <fullName evidence="8">Ferredoxin</fullName>
    </recommendedName>
</protein>
<dbReference type="PANTHER" id="PTHR36923:SF3">
    <property type="entry name" value="FERREDOXIN"/>
    <property type="match status" value="1"/>
</dbReference>
<evidence type="ECO:0000256" key="6">
    <source>
        <dbReference type="ARBA" id="ARBA00023014"/>
    </source>
</evidence>
<dbReference type="PANTHER" id="PTHR36923">
    <property type="entry name" value="FERREDOXIN"/>
    <property type="match status" value="1"/>
</dbReference>
<evidence type="ECO:0000256" key="1">
    <source>
        <dbReference type="ARBA" id="ARBA00001927"/>
    </source>
</evidence>
<evidence type="ECO:0000256" key="7">
    <source>
        <dbReference type="ARBA" id="ARBA00023291"/>
    </source>
</evidence>
<keyword evidence="3 8" id="KW-0479">Metal-binding</keyword>
<organism evidence="9 10">
    <name type="scientific">Streptomyces tremellae</name>
    <dbReference type="NCBI Taxonomy" id="1124239"/>
    <lineage>
        <taxon>Bacteria</taxon>
        <taxon>Bacillati</taxon>
        <taxon>Actinomycetota</taxon>
        <taxon>Actinomycetes</taxon>
        <taxon>Kitasatosporales</taxon>
        <taxon>Streptomycetaceae</taxon>
        <taxon>Streptomyces</taxon>
    </lineage>
</organism>
<accession>A0ABP7FX05</accession>
<keyword evidence="4 8" id="KW-0249">Electron transport</keyword>
<evidence type="ECO:0000256" key="3">
    <source>
        <dbReference type="ARBA" id="ARBA00022723"/>
    </source>
</evidence>
<evidence type="ECO:0000256" key="5">
    <source>
        <dbReference type="ARBA" id="ARBA00023004"/>
    </source>
</evidence>
<gene>
    <name evidence="9" type="ORF">GCM10023082_50670</name>
</gene>
<keyword evidence="5 8" id="KW-0408">Iron</keyword>
<dbReference type="Pfam" id="PF13370">
    <property type="entry name" value="Fer4_13"/>
    <property type="match status" value="1"/>
</dbReference>
<comment type="cofactor">
    <cofactor evidence="1">
        <name>[3Fe-4S] cluster</name>
        <dbReference type="ChEBI" id="CHEBI:21137"/>
    </cofactor>
</comment>
<dbReference type="SUPFAM" id="SSF54862">
    <property type="entry name" value="4Fe-4S ferredoxins"/>
    <property type="match status" value="1"/>
</dbReference>
<dbReference type="Gene3D" id="3.30.70.20">
    <property type="match status" value="1"/>
</dbReference>
<comment type="function">
    <text evidence="8">Ferredoxins are iron-sulfur proteins that transfer electrons in a wide variety of metabolic reactions.</text>
</comment>
<reference evidence="10" key="1">
    <citation type="journal article" date="2019" name="Int. J. Syst. Evol. Microbiol.">
        <title>The Global Catalogue of Microorganisms (GCM) 10K type strain sequencing project: providing services to taxonomists for standard genome sequencing and annotation.</title>
        <authorList>
            <consortium name="The Broad Institute Genomics Platform"/>
            <consortium name="The Broad Institute Genome Sequencing Center for Infectious Disease"/>
            <person name="Wu L."/>
            <person name="Ma J."/>
        </authorList>
    </citation>
    <scope>NUCLEOTIDE SEQUENCE [LARGE SCALE GENOMIC DNA]</scope>
    <source>
        <strain evidence="10">JCM 30846</strain>
    </source>
</reference>
<keyword evidence="2 8" id="KW-0813">Transport</keyword>
<keyword evidence="6 8" id="KW-0411">Iron-sulfur</keyword>
<sequence>MALKVEIDEDRCGAIGNCAALAPAVFDQNDDDGTVVLLDAAPPADEHERVRDAALRCPTASIALHETLPGHDE</sequence>
<dbReference type="EMBL" id="BAABEP010000046">
    <property type="protein sequence ID" value="GAA3748268.1"/>
    <property type="molecule type" value="Genomic_DNA"/>
</dbReference>
<dbReference type="PRINTS" id="PR00352">
    <property type="entry name" value="3FE4SFRDOXIN"/>
</dbReference>
<evidence type="ECO:0000313" key="9">
    <source>
        <dbReference type="EMBL" id="GAA3748268.1"/>
    </source>
</evidence>